<reference evidence="7" key="1">
    <citation type="submission" date="2021-01" db="EMBL/GenBank/DDBJ databases">
        <title>Caligus Genome Assembly.</title>
        <authorList>
            <person name="Gallardo-Escarate C."/>
        </authorList>
    </citation>
    <scope>NUCLEOTIDE SEQUENCE [LARGE SCALE GENOMIC DNA]</scope>
</reference>
<organism evidence="6 7">
    <name type="scientific">Caligus rogercresseyi</name>
    <name type="common">Sea louse</name>
    <dbReference type="NCBI Taxonomy" id="217165"/>
    <lineage>
        <taxon>Eukaryota</taxon>
        <taxon>Metazoa</taxon>
        <taxon>Ecdysozoa</taxon>
        <taxon>Arthropoda</taxon>
        <taxon>Crustacea</taxon>
        <taxon>Multicrustacea</taxon>
        <taxon>Hexanauplia</taxon>
        <taxon>Copepoda</taxon>
        <taxon>Siphonostomatoida</taxon>
        <taxon>Caligidae</taxon>
        <taxon>Caligus</taxon>
    </lineage>
</organism>
<comment type="subcellular location">
    <subcellularLocation>
        <location evidence="1">Membrane</location>
        <topology evidence="1">Multi-pass membrane protein</topology>
    </subcellularLocation>
</comment>
<dbReference type="EMBL" id="CP045907">
    <property type="protein sequence ID" value="QQP35362.1"/>
    <property type="molecule type" value="Genomic_DNA"/>
</dbReference>
<evidence type="ECO:0000256" key="2">
    <source>
        <dbReference type="ARBA" id="ARBA00022692"/>
    </source>
</evidence>
<feature type="transmembrane region" description="Helical" evidence="5">
    <location>
        <begin position="388"/>
        <end position="409"/>
    </location>
</feature>
<feature type="non-terminal residue" evidence="6">
    <location>
        <position position="452"/>
    </location>
</feature>
<feature type="non-terminal residue" evidence="6">
    <location>
        <position position="1"/>
    </location>
</feature>
<proteinExistence type="predicted"/>
<feature type="transmembrane region" description="Helical" evidence="5">
    <location>
        <begin position="280"/>
        <end position="296"/>
    </location>
</feature>
<name>A0A7T8GPH4_CALRO</name>
<evidence type="ECO:0000256" key="1">
    <source>
        <dbReference type="ARBA" id="ARBA00004141"/>
    </source>
</evidence>
<dbReference type="InterPro" id="IPR036259">
    <property type="entry name" value="MFS_trans_sf"/>
</dbReference>
<dbReference type="InterPro" id="IPR005828">
    <property type="entry name" value="MFS_sugar_transport-like"/>
</dbReference>
<keyword evidence="7" id="KW-1185">Reference proteome</keyword>
<evidence type="ECO:0000256" key="5">
    <source>
        <dbReference type="SAM" id="Phobius"/>
    </source>
</evidence>
<feature type="transmembrane region" description="Helical" evidence="5">
    <location>
        <begin position="125"/>
        <end position="146"/>
    </location>
</feature>
<dbReference type="Gene3D" id="1.20.1250.20">
    <property type="entry name" value="MFS general substrate transporter like domains"/>
    <property type="match status" value="1"/>
</dbReference>
<dbReference type="OrthoDB" id="5141738at2759"/>
<evidence type="ECO:0000313" key="6">
    <source>
        <dbReference type="EMBL" id="QQP35362.1"/>
    </source>
</evidence>
<accession>A0A7T8GPH4</accession>
<feature type="transmembrane region" description="Helical" evidence="5">
    <location>
        <begin position="187"/>
        <end position="205"/>
    </location>
</feature>
<evidence type="ECO:0000256" key="3">
    <source>
        <dbReference type="ARBA" id="ARBA00022989"/>
    </source>
</evidence>
<dbReference type="GO" id="GO:0022857">
    <property type="term" value="F:transmembrane transporter activity"/>
    <property type="evidence" value="ECO:0007669"/>
    <property type="project" value="InterPro"/>
</dbReference>
<dbReference type="AlphaFoldDB" id="A0A7T8GPH4"/>
<dbReference type="GO" id="GO:0016020">
    <property type="term" value="C:membrane"/>
    <property type="evidence" value="ECO:0007669"/>
    <property type="project" value="UniProtKB-SubCell"/>
</dbReference>
<sequence>SMTSSSTTGNRQLSKVDVPPLRHSLPHNLHAAHGWVFVGADLPHECSNSTIPEISYNTTIIGDSVVKEWDLGQGQLCSYVWIPLREFHLWNPFRQNGRKFTFLVSALGLFLSGCFAAIAPEYYSFLIARVVIGIAIPGVETACFVMGMELVGPSKRTLAGILCWFFESGGLLLTVALAYFLNSNWRLLQAVYSLPLILFVPYIWFTPESPRWLISRKRYEDAEKTISKIMTSNGVKDSGGENLKAILKNISDLESKQESTQEHYSYLDLWRYPGLRVKTFILNWLWIVTSSLYYVLLLDQKELSDNPYIGFLITSLIAMLTLTGISLTSLPFLESFPTARIGVSIIGRFAANCSYTILTLYSTEQYPTVVRSIGISCSLTVSRIGSILAPYVLLIGDFAFLIFGLGAILGGETLGRHLPETIEESEKIKIHLPCQNVYAAPQDEEEENPVYS</sequence>
<protein>
    <submittedName>
        <fullName evidence="6">Organic cation transporter</fullName>
    </submittedName>
</protein>
<feature type="transmembrane region" description="Helical" evidence="5">
    <location>
        <begin position="100"/>
        <end position="119"/>
    </location>
</feature>
<evidence type="ECO:0000313" key="7">
    <source>
        <dbReference type="Proteomes" id="UP000595437"/>
    </source>
</evidence>
<gene>
    <name evidence="6" type="ORF">FKW44_023562</name>
</gene>
<evidence type="ECO:0000256" key="4">
    <source>
        <dbReference type="ARBA" id="ARBA00023136"/>
    </source>
</evidence>
<dbReference type="Proteomes" id="UP000595437">
    <property type="component" value="Chromosome 18"/>
</dbReference>
<keyword evidence="2 5" id="KW-0812">Transmembrane</keyword>
<feature type="transmembrane region" description="Helical" evidence="5">
    <location>
        <begin position="308"/>
        <end position="333"/>
    </location>
</feature>
<dbReference type="PANTHER" id="PTHR24064">
    <property type="entry name" value="SOLUTE CARRIER FAMILY 22 MEMBER"/>
    <property type="match status" value="1"/>
</dbReference>
<feature type="transmembrane region" description="Helical" evidence="5">
    <location>
        <begin position="158"/>
        <end position="181"/>
    </location>
</feature>
<dbReference type="SUPFAM" id="SSF103473">
    <property type="entry name" value="MFS general substrate transporter"/>
    <property type="match status" value="1"/>
</dbReference>
<dbReference type="Pfam" id="PF00083">
    <property type="entry name" value="Sugar_tr"/>
    <property type="match status" value="1"/>
</dbReference>
<keyword evidence="4 5" id="KW-0472">Membrane</keyword>
<keyword evidence="3 5" id="KW-1133">Transmembrane helix</keyword>